<feature type="domain" description="Amidohydrolase-related" evidence="2">
    <location>
        <begin position="34"/>
        <end position="332"/>
    </location>
</feature>
<gene>
    <name evidence="3" type="ORF">PUR21_08425</name>
</gene>
<dbReference type="CDD" id="cd01292">
    <property type="entry name" value="metallo-dependent_hydrolases"/>
    <property type="match status" value="1"/>
</dbReference>
<keyword evidence="4" id="KW-1185">Reference proteome</keyword>
<keyword evidence="1" id="KW-0456">Lyase</keyword>
<dbReference type="Gene3D" id="3.20.20.140">
    <property type="entry name" value="Metal-dependent hydrolases"/>
    <property type="match status" value="1"/>
</dbReference>
<evidence type="ECO:0000259" key="2">
    <source>
        <dbReference type="Pfam" id="PF04909"/>
    </source>
</evidence>
<dbReference type="PANTHER" id="PTHR21240">
    <property type="entry name" value="2-AMINO-3-CARBOXYLMUCONATE-6-SEMIALDEHYDE DECARBOXYLASE"/>
    <property type="match status" value="1"/>
</dbReference>
<organism evidence="3 4">
    <name type="scientific">Methylorubrum rhodesianum</name>
    <dbReference type="NCBI Taxonomy" id="29427"/>
    <lineage>
        <taxon>Bacteria</taxon>
        <taxon>Pseudomonadati</taxon>
        <taxon>Pseudomonadota</taxon>
        <taxon>Alphaproteobacteria</taxon>
        <taxon>Hyphomicrobiales</taxon>
        <taxon>Methylobacteriaceae</taxon>
        <taxon>Methylorubrum</taxon>
    </lineage>
</organism>
<reference evidence="3 4" key="1">
    <citation type="journal article" date="2023" name="PLoS ONE">
        <title>Complete genome assembly of Hawai'i environmental nontuberculous mycobacteria reveals unexpected co-isolation with methylobacteria.</title>
        <authorList>
            <person name="Hendrix J."/>
            <person name="Epperson L.E."/>
            <person name="Tong E.I."/>
            <person name="Chan Y.L."/>
            <person name="Hasan N.A."/>
            <person name="Dawrs S.N."/>
            <person name="Norton G.J."/>
            <person name="Virdi R."/>
            <person name="Crooks J.L."/>
            <person name="Chan E.D."/>
            <person name="Honda J.R."/>
            <person name="Strong M."/>
        </authorList>
    </citation>
    <scope>NUCLEOTIDE SEQUENCE [LARGE SCALE GENOMIC DNA]</scope>
    <source>
        <strain evidence="3 4">NJH_HI01</strain>
    </source>
</reference>
<sequence length="337" mass="36802">MPFCTCPCFCQKTRKRRANPDTSRSSIMASPARIDTHQHLIPPTYRKLLDERGLTAGGWPTPDWDPQAAIAMMDRESIATGILSLSAPGVHLADDAQGRTLARQVNEYHAELVKGRPDRFGQFACIPLPDVDGAVAEAVHALDVLHADGVVLLSNAGGKYLGDPDYETLWAELDARSAVVFIHPTEPPIQMLKGLPSPLLDYPFDTTRTAIHMVANGVMSRRKRIRVILSHGGGFLPYAAYRFVGAAQFNPGTTPEGIMADMKRFYFDTALSSTPAALPSLLAFANPTHITFGSDFPFAPSSHQFNAALDAYPLDENQRYAINRGNAEKLFPRLAAS</sequence>
<evidence type="ECO:0000256" key="1">
    <source>
        <dbReference type="ARBA" id="ARBA00023239"/>
    </source>
</evidence>
<proteinExistence type="predicted"/>
<protein>
    <submittedName>
        <fullName evidence="3">Amidohydrolase family protein</fullName>
    </submittedName>
</protein>
<dbReference type="InterPro" id="IPR032466">
    <property type="entry name" value="Metal_Hydrolase"/>
</dbReference>
<dbReference type="InterPro" id="IPR032465">
    <property type="entry name" value="ACMSD"/>
</dbReference>
<dbReference type="SUPFAM" id="SSF51556">
    <property type="entry name" value="Metallo-dependent hydrolases"/>
    <property type="match status" value="1"/>
</dbReference>
<dbReference type="RefSeq" id="WP_345970544.1">
    <property type="nucleotide sequence ID" value="NZ_JAQYXL010000001.1"/>
</dbReference>
<evidence type="ECO:0000313" key="4">
    <source>
        <dbReference type="Proteomes" id="UP001404845"/>
    </source>
</evidence>
<dbReference type="InterPro" id="IPR006680">
    <property type="entry name" value="Amidohydro-rel"/>
</dbReference>
<comment type="caution">
    <text evidence="3">The sequence shown here is derived from an EMBL/GenBank/DDBJ whole genome shotgun (WGS) entry which is preliminary data.</text>
</comment>
<dbReference type="Proteomes" id="UP001404845">
    <property type="component" value="Unassembled WGS sequence"/>
</dbReference>
<dbReference type="PANTHER" id="PTHR21240:SF28">
    <property type="entry name" value="ISO-OROTATE DECARBOXYLASE (EUROFUNG)"/>
    <property type="match status" value="1"/>
</dbReference>
<dbReference type="EMBL" id="JAQYXL010000001">
    <property type="protein sequence ID" value="MEN3227654.1"/>
    <property type="molecule type" value="Genomic_DNA"/>
</dbReference>
<dbReference type="Pfam" id="PF04909">
    <property type="entry name" value="Amidohydro_2"/>
    <property type="match status" value="1"/>
</dbReference>
<name>A0ABU9Z8U5_9HYPH</name>
<accession>A0ABU9Z8U5</accession>
<evidence type="ECO:0000313" key="3">
    <source>
        <dbReference type="EMBL" id="MEN3227654.1"/>
    </source>
</evidence>